<organism evidence="1">
    <name type="scientific">Zea mays</name>
    <name type="common">Maize</name>
    <dbReference type="NCBI Taxonomy" id="4577"/>
    <lineage>
        <taxon>Eukaryota</taxon>
        <taxon>Viridiplantae</taxon>
        <taxon>Streptophyta</taxon>
        <taxon>Embryophyta</taxon>
        <taxon>Tracheophyta</taxon>
        <taxon>Spermatophyta</taxon>
        <taxon>Magnoliopsida</taxon>
        <taxon>Liliopsida</taxon>
        <taxon>Poales</taxon>
        <taxon>Poaceae</taxon>
        <taxon>PACMAD clade</taxon>
        <taxon>Panicoideae</taxon>
        <taxon>Andropogonodae</taxon>
        <taxon>Andropogoneae</taxon>
        <taxon>Tripsacinae</taxon>
        <taxon>Zea</taxon>
    </lineage>
</organism>
<accession>A0A3L6DCG9</accession>
<dbReference type="EMBL" id="NCVQ01000010">
    <property type="protein sequence ID" value="PWZ06292.1"/>
    <property type="molecule type" value="Genomic_DNA"/>
</dbReference>
<dbReference type="Proteomes" id="UP000251960">
    <property type="component" value="Chromosome 9"/>
</dbReference>
<evidence type="ECO:0000313" key="1">
    <source>
        <dbReference type="EMBL" id="PWZ06292.1"/>
    </source>
</evidence>
<proteinExistence type="predicted"/>
<gene>
    <name evidence="1" type="ORF">Zm00014a_032295</name>
</gene>
<reference evidence="1" key="1">
    <citation type="journal article" date="2018" name="Nat. Genet.">
        <title>Extensive intraspecific gene order and gene structural variations between Mo17 and other maize genomes.</title>
        <authorList>
            <person name="Sun S."/>
            <person name="Zhou Y."/>
            <person name="Chen J."/>
            <person name="Shi J."/>
            <person name="Zhao H."/>
            <person name="Zhao H."/>
            <person name="Song W."/>
            <person name="Zhang M."/>
            <person name="Cui Y."/>
            <person name="Dong X."/>
            <person name="Liu H."/>
            <person name="Ma X."/>
            <person name="Jiao Y."/>
            <person name="Wang B."/>
            <person name="Wei X."/>
            <person name="Stein J.C."/>
            <person name="Glaubitz J.C."/>
            <person name="Lu F."/>
            <person name="Yu G."/>
            <person name="Liang C."/>
            <person name="Fengler K."/>
            <person name="Li B."/>
            <person name="Rafalski A."/>
            <person name="Schnable P.S."/>
            <person name="Ware D.H."/>
            <person name="Buckler E.S."/>
            <person name="Lai J."/>
        </authorList>
    </citation>
    <scope>NUCLEOTIDE SEQUENCE [LARGE SCALE GENOMIC DNA]</scope>
    <source>
        <tissue evidence="1">Seedling</tissue>
    </source>
</reference>
<protein>
    <submittedName>
        <fullName evidence="1">Uncharacterized protein</fullName>
    </submittedName>
</protein>
<sequence>MMWFSINRLLNLVCR</sequence>
<name>A0A3L6DCG9_MAIZE</name>
<comment type="caution">
    <text evidence="1">The sequence shown here is derived from an EMBL/GenBank/DDBJ whole genome shotgun (WGS) entry which is preliminary data.</text>
</comment>